<keyword evidence="4" id="KW-0813">Transport</keyword>
<keyword evidence="6 13" id="KW-0812">Transmembrane</keyword>
<feature type="domain" description="ABC transporter" evidence="14">
    <location>
        <begin position="5"/>
        <end position="247"/>
    </location>
</feature>
<reference evidence="15 16" key="1">
    <citation type="journal article" date="2017" name="BMC Genomics">
        <title>Comparative genomic and phylogenomic analyses of the Bifidobacteriaceae family.</title>
        <authorList>
            <person name="Lugli G.A."/>
            <person name="Milani C."/>
            <person name="Turroni F."/>
            <person name="Duranti S."/>
            <person name="Mancabelli L."/>
            <person name="Mangifesta M."/>
            <person name="Ferrario C."/>
            <person name="Modesto M."/>
            <person name="Mattarelli P."/>
            <person name="Jiri K."/>
            <person name="van Sinderen D."/>
            <person name="Ventura M."/>
        </authorList>
    </citation>
    <scope>NUCLEOTIDE SEQUENCE [LARGE SCALE GENOMIC DNA]</scope>
    <source>
        <strain evidence="15 16">DSM 100202</strain>
    </source>
</reference>
<dbReference type="SUPFAM" id="SSF52540">
    <property type="entry name" value="P-loop containing nucleoside triphosphate hydrolases"/>
    <property type="match status" value="2"/>
</dbReference>
<evidence type="ECO:0000256" key="1">
    <source>
        <dbReference type="ARBA" id="ARBA00004141"/>
    </source>
</evidence>
<dbReference type="InterPro" id="IPR050095">
    <property type="entry name" value="ECF_ABC_transporter_ATP-bd"/>
</dbReference>
<keyword evidence="7" id="KW-0547">Nucleotide-binding</keyword>
<dbReference type="OrthoDB" id="501320at2"/>
<dbReference type="InterPro" id="IPR027417">
    <property type="entry name" value="P-loop_NTPase"/>
</dbReference>
<dbReference type="CDD" id="cd03225">
    <property type="entry name" value="ABC_cobalt_CbiO_domain1"/>
    <property type="match status" value="2"/>
</dbReference>
<dbReference type="SMART" id="SM00382">
    <property type="entry name" value="AAA"/>
    <property type="match status" value="2"/>
</dbReference>
<name>A0A261G5T0_9BIFI</name>
<keyword evidence="11 13" id="KW-0472">Membrane</keyword>
<evidence type="ECO:0000256" key="6">
    <source>
        <dbReference type="ARBA" id="ARBA00022692"/>
    </source>
</evidence>
<dbReference type="InterPro" id="IPR003593">
    <property type="entry name" value="AAA+_ATPase"/>
</dbReference>
<comment type="subcellular location">
    <subcellularLocation>
        <location evidence="2">Cell membrane</location>
    </subcellularLocation>
    <subcellularLocation>
        <location evidence="1">Membrane</location>
        <topology evidence="1">Multi-pass membrane protein</topology>
    </subcellularLocation>
</comment>
<feature type="region of interest" description="Disordered" evidence="12">
    <location>
        <begin position="296"/>
        <end position="315"/>
    </location>
</feature>
<dbReference type="EMBL" id="MWWY01000005">
    <property type="protein sequence ID" value="OZG66366.1"/>
    <property type="molecule type" value="Genomic_DNA"/>
</dbReference>
<feature type="transmembrane region" description="Helical" evidence="13">
    <location>
        <begin position="644"/>
        <end position="665"/>
    </location>
</feature>
<keyword evidence="5" id="KW-1003">Cell membrane</keyword>
<keyword evidence="16" id="KW-1185">Reference proteome</keyword>
<organism evidence="15 16">
    <name type="scientific">Bifidobacterium hapali</name>
    <dbReference type="NCBI Taxonomy" id="1630172"/>
    <lineage>
        <taxon>Bacteria</taxon>
        <taxon>Bacillati</taxon>
        <taxon>Actinomycetota</taxon>
        <taxon>Actinomycetes</taxon>
        <taxon>Bifidobacteriales</taxon>
        <taxon>Bifidobacteriaceae</taxon>
        <taxon>Bifidobacterium</taxon>
    </lineage>
</organism>
<keyword evidence="9" id="KW-1278">Translocase</keyword>
<dbReference type="InterPro" id="IPR015856">
    <property type="entry name" value="ABC_transpr_CbiO/EcfA_su"/>
</dbReference>
<dbReference type="PANTHER" id="PTHR43553">
    <property type="entry name" value="HEAVY METAL TRANSPORTER"/>
    <property type="match status" value="1"/>
</dbReference>
<dbReference type="InterPro" id="IPR017871">
    <property type="entry name" value="ABC_transporter-like_CS"/>
</dbReference>
<feature type="domain" description="ABC transporter" evidence="14">
    <location>
        <begin position="323"/>
        <end position="575"/>
    </location>
</feature>
<dbReference type="GO" id="GO:0005524">
    <property type="term" value="F:ATP binding"/>
    <property type="evidence" value="ECO:0007669"/>
    <property type="project" value="UniProtKB-KW"/>
</dbReference>
<feature type="transmembrane region" description="Helical" evidence="13">
    <location>
        <begin position="823"/>
        <end position="843"/>
    </location>
</feature>
<dbReference type="PROSITE" id="PS00211">
    <property type="entry name" value="ABC_TRANSPORTER_1"/>
    <property type="match status" value="2"/>
</dbReference>
<dbReference type="Gene3D" id="3.40.50.300">
    <property type="entry name" value="P-loop containing nucleotide triphosphate hydrolases"/>
    <property type="match status" value="2"/>
</dbReference>
<evidence type="ECO:0000256" key="4">
    <source>
        <dbReference type="ARBA" id="ARBA00022448"/>
    </source>
</evidence>
<evidence type="ECO:0000256" key="13">
    <source>
        <dbReference type="SAM" id="Phobius"/>
    </source>
</evidence>
<dbReference type="PROSITE" id="PS50893">
    <property type="entry name" value="ABC_TRANSPORTER_2"/>
    <property type="match status" value="2"/>
</dbReference>
<evidence type="ECO:0000256" key="10">
    <source>
        <dbReference type="ARBA" id="ARBA00022989"/>
    </source>
</evidence>
<dbReference type="InterPro" id="IPR003339">
    <property type="entry name" value="ABC/ECF_trnsptr_transmembrane"/>
</dbReference>
<evidence type="ECO:0000256" key="8">
    <source>
        <dbReference type="ARBA" id="ARBA00022840"/>
    </source>
</evidence>
<evidence type="ECO:0000256" key="11">
    <source>
        <dbReference type="ARBA" id="ARBA00023136"/>
    </source>
</evidence>
<dbReference type="GO" id="GO:0043190">
    <property type="term" value="C:ATP-binding cassette (ABC) transporter complex"/>
    <property type="evidence" value="ECO:0007669"/>
    <property type="project" value="TreeGrafter"/>
</dbReference>
<evidence type="ECO:0000259" key="14">
    <source>
        <dbReference type="PROSITE" id="PS50893"/>
    </source>
</evidence>
<comment type="similarity">
    <text evidence="3">Belongs to the ABC transporter superfamily.</text>
</comment>
<keyword evidence="10 13" id="KW-1133">Transmembrane helix</keyword>
<dbReference type="NCBIfam" id="NF010167">
    <property type="entry name" value="PRK13648.1"/>
    <property type="match status" value="2"/>
</dbReference>
<comment type="caution">
    <text evidence="15">The sequence shown here is derived from an EMBL/GenBank/DDBJ whole genome shotgun (WGS) entry which is preliminary data.</text>
</comment>
<evidence type="ECO:0000256" key="12">
    <source>
        <dbReference type="SAM" id="MobiDB-lite"/>
    </source>
</evidence>
<dbReference type="RefSeq" id="WP_094728800.1">
    <property type="nucleotide sequence ID" value="NZ_MWWY01000005.1"/>
</dbReference>
<evidence type="ECO:0000313" key="15">
    <source>
        <dbReference type="EMBL" id="OZG66366.1"/>
    </source>
</evidence>
<dbReference type="Pfam" id="PF00005">
    <property type="entry name" value="ABC_tran"/>
    <property type="match status" value="2"/>
</dbReference>
<dbReference type="PANTHER" id="PTHR43553:SF24">
    <property type="entry name" value="ENERGY-COUPLING FACTOR TRANSPORTER ATP-BINDING PROTEIN ECFA1"/>
    <property type="match status" value="1"/>
</dbReference>
<dbReference type="Proteomes" id="UP000216074">
    <property type="component" value="Unassembled WGS sequence"/>
</dbReference>
<evidence type="ECO:0000256" key="7">
    <source>
        <dbReference type="ARBA" id="ARBA00022741"/>
    </source>
</evidence>
<feature type="transmembrane region" description="Helical" evidence="13">
    <location>
        <begin position="685"/>
        <end position="705"/>
    </location>
</feature>
<feature type="transmembrane region" description="Helical" evidence="13">
    <location>
        <begin position="604"/>
        <end position="637"/>
    </location>
</feature>
<dbReference type="CDD" id="cd16914">
    <property type="entry name" value="EcfT"/>
    <property type="match status" value="1"/>
</dbReference>
<keyword evidence="8" id="KW-0067">ATP-binding</keyword>
<evidence type="ECO:0000256" key="9">
    <source>
        <dbReference type="ARBA" id="ARBA00022967"/>
    </source>
</evidence>
<protein>
    <submittedName>
        <fullName evidence="15">Cobalt ABC transporter</fullName>
    </submittedName>
</protein>
<dbReference type="FunFam" id="3.40.50.300:FF:000224">
    <property type="entry name" value="Energy-coupling factor transporter ATP-binding protein EcfA"/>
    <property type="match status" value="1"/>
</dbReference>
<evidence type="ECO:0000313" key="16">
    <source>
        <dbReference type="Proteomes" id="UP000216074"/>
    </source>
</evidence>
<evidence type="ECO:0000256" key="3">
    <source>
        <dbReference type="ARBA" id="ARBA00005417"/>
    </source>
</evidence>
<dbReference type="InterPro" id="IPR003439">
    <property type="entry name" value="ABC_transporter-like_ATP-bd"/>
</dbReference>
<evidence type="ECO:0000256" key="2">
    <source>
        <dbReference type="ARBA" id="ARBA00004236"/>
    </source>
</evidence>
<accession>A0A261G5T0</accession>
<dbReference type="GO" id="GO:0016887">
    <property type="term" value="F:ATP hydrolysis activity"/>
    <property type="evidence" value="ECO:0007669"/>
    <property type="project" value="InterPro"/>
</dbReference>
<evidence type="ECO:0000256" key="5">
    <source>
        <dbReference type="ARBA" id="ARBA00022475"/>
    </source>
</evidence>
<sequence length="844" mass="91588">MIDAAILTDIRFSYDGGASWALNEVNLTIHAGEYVCLTGPNGSGKSTLARLIAGLSAPDAGHITLLGHDVFNSDGDAGANPAEYRAARRNIGAVFQNPEDQLVTTISEDDVAFGPENLGTDRSEIGRRIDESLTQVDMTAHRYDDPTRMSGGQQQRIAIAGMLAMHPSMLILDEPTAMLDPVARAEVMRILDELHAHGTTIVHVTHHHDEAMRADRIIHMVNGNIVNVDNRNDDNRNGIVPFTRWSETGIMPSREKSLEDEMYRQEHAHEPHNHDSDESHILELSEHTIAADSPIAAQPTQSAHHHVHSTQIQHTQQSLQPAIVIDHLTYQYPGSDAPAICDLSLTVNAGETVAIMGANGAGKSTLARLICALDQPNEGSITVANIPVATDQHTHNSQHRRSPRMLNRKQRETLRRTVGFVMQHPERQLFADTVADDVAYGPRNQRLNETEISARVHDALQLLHIEHLADRSPFSLSGGQQRLVAIAGVIACRPSILVMDEPTASLDETATARIHELIQTLHKQGVTVLIVTHSLDEAHAVADRIITIGTAIGTQATAGNRHKHTAVPNATVHEMKAETNIPEANTVHSHRSNIVTQLDPRAKMVTFLVLMFTAFAINTPAQLALGAIMVGAIIAAGRLNPLRLLASVHMFLAMFIVMGALNIFFVRTGNTLIQLGPIPITDDGITIAILYALRFALVIILGAILMQTTTPTELTDGFGSLLSPLRHLGMHTQEIALVMSLALRFLPTLGAEAKAIADAQAARGGSIETGSLTARLQAMTALCVPMFAGAIRHADNLSLALDARCYEEGIHRTRWHALHVKPVDIMFCAITGTYVVGLVVLGLL</sequence>
<gene>
    <name evidence="15" type="ORF">BHAP_0228</name>
</gene>
<dbReference type="Pfam" id="PF02361">
    <property type="entry name" value="CbiQ"/>
    <property type="match status" value="1"/>
</dbReference>
<dbReference type="GO" id="GO:0042626">
    <property type="term" value="F:ATPase-coupled transmembrane transporter activity"/>
    <property type="evidence" value="ECO:0007669"/>
    <property type="project" value="TreeGrafter"/>
</dbReference>
<dbReference type="AlphaFoldDB" id="A0A261G5T0"/>
<proteinExistence type="inferred from homology"/>